<gene>
    <name evidence="2" type="ORF">ANN_22198</name>
</gene>
<proteinExistence type="predicted"/>
<dbReference type="EMBL" id="JAJSOF020000033">
    <property type="protein sequence ID" value="KAJ4429994.1"/>
    <property type="molecule type" value="Genomic_DNA"/>
</dbReference>
<organism evidence="2 3">
    <name type="scientific">Periplaneta americana</name>
    <name type="common">American cockroach</name>
    <name type="synonym">Blatta americana</name>
    <dbReference type="NCBI Taxonomy" id="6978"/>
    <lineage>
        <taxon>Eukaryota</taxon>
        <taxon>Metazoa</taxon>
        <taxon>Ecdysozoa</taxon>
        <taxon>Arthropoda</taxon>
        <taxon>Hexapoda</taxon>
        <taxon>Insecta</taxon>
        <taxon>Pterygota</taxon>
        <taxon>Neoptera</taxon>
        <taxon>Polyneoptera</taxon>
        <taxon>Dictyoptera</taxon>
        <taxon>Blattodea</taxon>
        <taxon>Blattoidea</taxon>
        <taxon>Blattidae</taxon>
        <taxon>Blattinae</taxon>
        <taxon>Periplaneta</taxon>
    </lineage>
</organism>
<accession>A0ABQ8S7Z0</accession>
<keyword evidence="3" id="KW-1185">Reference proteome</keyword>
<feature type="compositionally biased region" description="Basic residues" evidence="1">
    <location>
        <begin position="29"/>
        <end position="44"/>
    </location>
</feature>
<reference evidence="2 3" key="1">
    <citation type="journal article" date="2022" name="Allergy">
        <title>Genome assembly and annotation of Periplaneta americana reveal a comprehensive cockroach allergen profile.</title>
        <authorList>
            <person name="Wang L."/>
            <person name="Xiong Q."/>
            <person name="Saelim N."/>
            <person name="Wang L."/>
            <person name="Nong W."/>
            <person name="Wan A.T."/>
            <person name="Shi M."/>
            <person name="Liu X."/>
            <person name="Cao Q."/>
            <person name="Hui J.H.L."/>
            <person name="Sookrung N."/>
            <person name="Leung T.F."/>
            <person name="Tungtrongchitr A."/>
            <person name="Tsui S.K.W."/>
        </authorList>
    </citation>
    <scope>NUCLEOTIDE SEQUENCE [LARGE SCALE GENOMIC DNA]</scope>
    <source>
        <strain evidence="2">PWHHKU_190912</strain>
    </source>
</reference>
<feature type="compositionally biased region" description="Basic and acidic residues" evidence="1">
    <location>
        <begin position="203"/>
        <end position="220"/>
    </location>
</feature>
<evidence type="ECO:0000313" key="2">
    <source>
        <dbReference type="EMBL" id="KAJ4429994.1"/>
    </source>
</evidence>
<comment type="caution">
    <text evidence="2">The sequence shown here is derived from an EMBL/GenBank/DDBJ whole genome shotgun (WGS) entry which is preliminary data.</text>
</comment>
<dbReference type="PANTHER" id="PTHR47326">
    <property type="entry name" value="TRANSPOSABLE ELEMENT TC3 TRANSPOSASE-LIKE PROTEIN"/>
    <property type="match status" value="1"/>
</dbReference>
<feature type="region of interest" description="Disordered" evidence="1">
    <location>
        <begin position="1"/>
        <end position="220"/>
    </location>
</feature>
<sequence length="325" mass="38243">MSPGSNAGSCPGFARNGLRKNPGINLNQSRKKEKHKRTRKKKKNKKEERKKERKRRRDDGILDEMRSEDSPKYYPAFAFSVGETSKKPNQVIKSKGLMPRTRHRPSGFSPTAGENLRRNQSPKGIQPKPERSSGSAAQRVCRLSYIDGSTKRERTEKTRSTHGEEEENPRRQGELGEKARRKQEEDEENTEGRRGERKGRRGERREKRRTQGEGRKNRGEKWLVVRQVPHHRRYHKICSVRSWLDENFRNRWIGRRGPRKWSSRSPDLNSFDFALRGYLKDKVYEVKIRDLQRIRTLIEEKCRYTTAEMLQRILNSIEVSPPDIL</sequence>
<evidence type="ECO:0000256" key="1">
    <source>
        <dbReference type="SAM" id="MobiDB-lite"/>
    </source>
</evidence>
<feature type="compositionally biased region" description="Basic and acidic residues" evidence="1">
    <location>
        <begin position="149"/>
        <end position="194"/>
    </location>
</feature>
<dbReference type="PANTHER" id="PTHR47326:SF1">
    <property type="entry name" value="HTH PSQ-TYPE DOMAIN-CONTAINING PROTEIN"/>
    <property type="match status" value="1"/>
</dbReference>
<protein>
    <submittedName>
        <fullName evidence="2">Uncharacterized protein</fullName>
    </submittedName>
</protein>
<dbReference type="Gene3D" id="3.30.420.10">
    <property type="entry name" value="Ribonuclease H-like superfamily/Ribonuclease H"/>
    <property type="match status" value="1"/>
</dbReference>
<evidence type="ECO:0000313" key="3">
    <source>
        <dbReference type="Proteomes" id="UP001148838"/>
    </source>
</evidence>
<name>A0ABQ8S7Z0_PERAM</name>
<feature type="compositionally biased region" description="Basic and acidic residues" evidence="1">
    <location>
        <begin position="57"/>
        <end position="71"/>
    </location>
</feature>
<dbReference type="InterPro" id="IPR036397">
    <property type="entry name" value="RNaseH_sf"/>
</dbReference>
<dbReference type="Proteomes" id="UP001148838">
    <property type="component" value="Unassembled WGS sequence"/>
</dbReference>